<reference evidence="2" key="1">
    <citation type="journal article" date="2023" name="Hortic. Res.">
        <title>A chromosome-level phased genome enabling allele-level studies in sweet orange: a case study on citrus Huanglongbing tolerance.</title>
        <authorList>
            <person name="Wu B."/>
            <person name="Yu Q."/>
            <person name="Deng Z."/>
            <person name="Duan Y."/>
            <person name="Luo F."/>
            <person name="Gmitter F. Jr."/>
        </authorList>
    </citation>
    <scope>NUCLEOTIDE SEQUENCE [LARGE SCALE GENOMIC DNA]</scope>
    <source>
        <strain evidence="2">cv. Valencia</strain>
    </source>
</reference>
<protein>
    <submittedName>
        <fullName evidence="1">Uncharacterized protein</fullName>
    </submittedName>
</protein>
<sequence>MISPCSVRGSRLHPLMEPKRSNTIGTNNKSNNTIVANEADDDNKNKTKIKDHHHHQAGQHKPMKKRGAMHLIRAALYMLRRKSKTSVHVDLASKVLGSMRSLRLHSNSNDNNNNNNQRQQRPSKDIETHVAPPMIEQTTSSITEEVLTPPVSPSAPKSIASSSSVDSLSQYASATNLQELDASEEEDEDDDNDNGGDEMIDAKAEEFITQFYEQMRIQNLEYMKSHKQMKLKQADISVADGDVGDESFFFN</sequence>
<organism evidence="1 2">
    <name type="scientific">Citrus sinensis</name>
    <name type="common">Sweet orange</name>
    <name type="synonym">Citrus aurantium var. sinensis</name>
    <dbReference type="NCBI Taxonomy" id="2711"/>
    <lineage>
        <taxon>Eukaryota</taxon>
        <taxon>Viridiplantae</taxon>
        <taxon>Streptophyta</taxon>
        <taxon>Embryophyta</taxon>
        <taxon>Tracheophyta</taxon>
        <taxon>Spermatophyta</taxon>
        <taxon>Magnoliopsida</taxon>
        <taxon>eudicotyledons</taxon>
        <taxon>Gunneridae</taxon>
        <taxon>Pentapetalae</taxon>
        <taxon>rosids</taxon>
        <taxon>malvids</taxon>
        <taxon>Sapindales</taxon>
        <taxon>Rutaceae</taxon>
        <taxon>Aurantioideae</taxon>
        <taxon>Citrus</taxon>
    </lineage>
</organism>
<keyword evidence="2" id="KW-1185">Reference proteome</keyword>
<dbReference type="Proteomes" id="UP000829398">
    <property type="component" value="Chromosome 3"/>
</dbReference>
<accession>A0ACB8ML74</accession>
<gene>
    <name evidence="1" type="ORF">KPL71_010337</name>
</gene>
<comment type="caution">
    <text evidence="1">The sequence shown here is derived from an EMBL/GenBank/DDBJ whole genome shotgun (WGS) entry which is preliminary data.</text>
</comment>
<evidence type="ECO:0000313" key="2">
    <source>
        <dbReference type="Proteomes" id="UP000829398"/>
    </source>
</evidence>
<evidence type="ECO:0000313" key="1">
    <source>
        <dbReference type="EMBL" id="KAH9786662.1"/>
    </source>
</evidence>
<proteinExistence type="predicted"/>
<name>A0ACB8ML74_CITSI</name>
<dbReference type="EMBL" id="CM039172">
    <property type="protein sequence ID" value="KAH9786662.1"/>
    <property type="molecule type" value="Genomic_DNA"/>
</dbReference>